<dbReference type="InterPro" id="IPR036086">
    <property type="entry name" value="ParB/Sulfiredoxin_sf"/>
</dbReference>
<comment type="similarity">
    <text evidence="1">Belongs to the ParB family.</text>
</comment>
<dbReference type="Pfam" id="PF17762">
    <property type="entry name" value="HTH_ParB"/>
    <property type="match status" value="1"/>
</dbReference>
<protein>
    <submittedName>
        <fullName evidence="5">Chromosome-partitioning protein ParB</fullName>
    </submittedName>
</protein>
<sequence length="293" mass="33386">MVKKGLGRGFSSLIPTDMLLDEQFDPTLGIDNQISKLKELNIEDIIADPEQPRRHFDDKALNDLANSIKIHGVLQPIVVVKNGNKYIIVAGERRYRASKLAKLDKIPAIIRDLSDQNRLELSLIENLQRADLNILETATAYLKLRQQFNMTAEQIGERVGGKSSSSVLNTLRLLKLPDEVKKYIYTGELKEGQARPLLQVDEKTVLEILPKIIKEKWSSRKVEQFLVQYKKSLESNEKPKKDKIIMPFEQTSKRLTAKLKADVNIKTSARGSGQIVIKFKNEEELKRIEDILS</sequence>
<dbReference type="EMBL" id="PRLK01000004">
    <property type="protein sequence ID" value="RYC72676.1"/>
    <property type="molecule type" value="Genomic_DNA"/>
</dbReference>
<dbReference type="InterPro" id="IPR004437">
    <property type="entry name" value="ParB/RepB/Spo0J"/>
</dbReference>
<dbReference type="Pfam" id="PF23552">
    <property type="entry name" value="ParB_C"/>
    <property type="match status" value="1"/>
</dbReference>
<dbReference type="InterPro" id="IPR057240">
    <property type="entry name" value="ParB_dimer_C"/>
</dbReference>
<dbReference type="Proteomes" id="UP001190925">
    <property type="component" value="Unassembled WGS sequence"/>
</dbReference>
<dbReference type="Pfam" id="PF02195">
    <property type="entry name" value="ParB_N"/>
    <property type="match status" value="1"/>
</dbReference>
<dbReference type="RefSeq" id="WP_129718741.1">
    <property type="nucleotide sequence ID" value="NZ_PRLK01000004.1"/>
</dbReference>
<dbReference type="InterPro" id="IPR041468">
    <property type="entry name" value="HTH_ParB/Spo0J"/>
</dbReference>
<keyword evidence="2" id="KW-0159">Chromosome partition</keyword>
<keyword evidence="6" id="KW-1185">Reference proteome</keyword>
<dbReference type="SMART" id="SM00470">
    <property type="entry name" value="ParB"/>
    <property type="match status" value="1"/>
</dbReference>
<dbReference type="PANTHER" id="PTHR33375">
    <property type="entry name" value="CHROMOSOME-PARTITIONING PROTEIN PARB-RELATED"/>
    <property type="match status" value="1"/>
</dbReference>
<evidence type="ECO:0000256" key="2">
    <source>
        <dbReference type="ARBA" id="ARBA00022829"/>
    </source>
</evidence>
<name>A0ABY0FJS8_9BACT</name>
<dbReference type="SUPFAM" id="SSF109709">
    <property type="entry name" value="KorB DNA-binding domain-like"/>
    <property type="match status" value="1"/>
</dbReference>
<dbReference type="PANTHER" id="PTHR33375:SF1">
    <property type="entry name" value="CHROMOSOME-PARTITIONING PROTEIN PARB-RELATED"/>
    <property type="match status" value="1"/>
</dbReference>
<keyword evidence="3" id="KW-0238">DNA-binding</keyword>
<evidence type="ECO:0000259" key="4">
    <source>
        <dbReference type="SMART" id="SM00470"/>
    </source>
</evidence>
<dbReference type="SUPFAM" id="SSF110849">
    <property type="entry name" value="ParB/Sulfiredoxin"/>
    <property type="match status" value="1"/>
</dbReference>
<dbReference type="CDD" id="cd16393">
    <property type="entry name" value="SPO0J_N"/>
    <property type="match status" value="1"/>
</dbReference>
<evidence type="ECO:0000313" key="6">
    <source>
        <dbReference type="Proteomes" id="UP001190925"/>
    </source>
</evidence>
<proteinExistence type="inferred from homology"/>
<gene>
    <name evidence="5" type="primary">parB</name>
    <name evidence="5" type="ORF">G6CMJM_00325</name>
</gene>
<dbReference type="Gene3D" id="3.90.1530.30">
    <property type="match status" value="1"/>
</dbReference>
<dbReference type="Gene3D" id="1.10.10.2830">
    <property type="match status" value="1"/>
</dbReference>
<dbReference type="InterPro" id="IPR003115">
    <property type="entry name" value="ParB_N"/>
</dbReference>
<dbReference type="NCBIfam" id="TIGR00180">
    <property type="entry name" value="parB_part"/>
    <property type="match status" value="1"/>
</dbReference>
<evidence type="ECO:0000313" key="5">
    <source>
        <dbReference type="EMBL" id="RYC72676.1"/>
    </source>
</evidence>
<evidence type="ECO:0000256" key="3">
    <source>
        <dbReference type="ARBA" id="ARBA00023125"/>
    </source>
</evidence>
<comment type="caution">
    <text evidence="5">The sequence shown here is derived from an EMBL/GenBank/DDBJ whole genome shotgun (WGS) entry which is preliminary data.</text>
</comment>
<reference evidence="5 6" key="1">
    <citation type="journal article" date="2018" name="bioRxiv">
        <title>Evidence of independent acquisition and adaption of ultra-small bacteria to human hosts across the highly diverse yet reduced genomes of the phylum Saccharibacteria.</title>
        <authorList>
            <person name="McLean J.S."/>
            <person name="Bor B."/>
            <person name="To T.T."/>
            <person name="Liu Q."/>
            <person name="Kearns K.A."/>
            <person name="Solden L.M."/>
            <person name="Wrighton K.C."/>
            <person name="He X."/>
            <person name="Shi W."/>
        </authorList>
    </citation>
    <scope>NUCLEOTIDE SEQUENCE [LARGE SCALE GENOMIC DNA]</scope>
    <source>
        <strain evidence="5 6">TM7_CMJM_G6_1_HOT_870</strain>
    </source>
</reference>
<evidence type="ECO:0000256" key="1">
    <source>
        <dbReference type="ARBA" id="ARBA00006295"/>
    </source>
</evidence>
<organism evidence="5 6">
    <name type="scientific">Candidatus Nanogingivalis gingivitcus</name>
    <dbReference type="NCBI Taxonomy" id="2171992"/>
    <lineage>
        <taxon>Bacteria</taxon>
        <taxon>Candidatus Saccharimonadota</taxon>
        <taxon>Candidatus Nanosyncoccalia</taxon>
        <taxon>Candidatus Nanogingivales</taxon>
        <taxon>Candidatus Nanogingivalaceae</taxon>
        <taxon>Candidatus Nanogingivalis</taxon>
    </lineage>
</organism>
<dbReference type="InterPro" id="IPR050336">
    <property type="entry name" value="Chromosome_partition/occlusion"/>
</dbReference>
<accession>A0ABY0FJS8</accession>
<reference evidence="5 6" key="2">
    <citation type="journal article" date="2020" name="Cell Rep.">
        <title>Acquisition and Adaptation of Ultra-small Parasitic Reduced Genome Bacteria to Mammalian Hosts.</title>
        <authorList>
            <person name="McLean J.S."/>
            <person name="Bor B."/>
            <person name="Kerns K.A."/>
            <person name="Liu Q."/>
            <person name="To T.T."/>
            <person name="Solden L."/>
            <person name="Hendrickson E.L."/>
            <person name="Wrighton K."/>
            <person name="Shi W."/>
            <person name="He X."/>
        </authorList>
    </citation>
    <scope>NUCLEOTIDE SEQUENCE [LARGE SCALE GENOMIC DNA]</scope>
    <source>
        <strain evidence="5 6">TM7_CMJM_G6_1_HOT_870</strain>
    </source>
</reference>
<feature type="domain" description="ParB-like N-terminal" evidence="4">
    <location>
        <begin position="38"/>
        <end position="127"/>
    </location>
</feature>